<name>A0A512NG04_9HYPH</name>
<feature type="region of interest" description="Disordered" evidence="1">
    <location>
        <begin position="148"/>
        <end position="172"/>
    </location>
</feature>
<dbReference type="RefSeq" id="WP_147152576.1">
    <property type="nucleotide sequence ID" value="NZ_BKAJ01000089.1"/>
</dbReference>
<dbReference type="Gene3D" id="3.10.180.10">
    <property type="entry name" value="2,3-Dihydroxybiphenyl 1,2-Dioxygenase, domain 1"/>
    <property type="match status" value="1"/>
</dbReference>
<evidence type="ECO:0000256" key="1">
    <source>
        <dbReference type="SAM" id="MobiDB-lite"/>
    </source>
</evidence>
<gene>
    <name evidence="3" type="ORF">RSO01_50440</name>
</gene>
<comment type="caution">
    <text evidence="3">The sequence shown here is derived from an EMBL/GenBank/DDBJ whole genome shotgun (WGS) entry which is preliminary data.</text>
</comment>
<evidence type="ECO:0000313" key="4">
    <source>
        <dbReference type="Proteomes" id="UP000321058"/>
    </source>
</evidence>
<dbReference type="OrthoDB" id="9792626at2"/>
<protein>
    <recommendedName>
        <fullName evidence="2">VOC domain-containing protein</fullName>
    </recommendedName>
</protein>
<evidence type="ECO:0000259" key="2">
    <source>
        <dbReference type="PROSITE" id="PS51819"/>
    </source>
</evidence>
<dbReference type="AlphaFoldDB" id="A0A512NG04"/>
<dbReference type="SUPFAM" id="SSF54593">
    <property type="entry name" value="Glyoxalase/Bleomycin resistance protein/Dihydroxybiphenyl dioxygenase"/>
    <property type="match status" value="1"/>
</dbReference>
<dbReference type="EMBL" id="BKAJ01000089">
    <property type="protein sequence ID" value="GEP57878.1"/>
    <property type="molecule type" value="Genomic_DNA"/>
</dbReference>
<dbReference type="PROSITE" id="PS51819">
    <property type="entry name" value="VOC"/>
    <property type="match status" value="1"/>
</dbReference>
<dbReference type="Proteomes" id="UP000321058">
    <property type="component" value="Unassembled WGS sequence"/>
</dbReference>
<evidence type="ECO:0000313" key="3">
    <source>
        <dbReference type="EMBL" id="GEP57878.1"/>
    </source>
</evidence>
<dbReference type="PANTHER" id="PTHR43279:SF1">
    <property type="entry name" value="CATECHOL-2,3-DIOXYGENASE"/>
    <property type="match status" value="1"/>
</dbReference>
<dbReference type="InterPro" id="IPR037523">
    <property type="entry name" value="VOC_core"/>
</dbReference>
<dbReference type="Pfam" id="PF00903">
    <property type="entry name" value="Glyoxalase"/>
    <property type="match status" value="1"/>
</dbReference>
<dbReference type="InterPro" id="IPR029068">
    <property type="entry name" value="Glyas_Bleomycin-R_OHBP_Dase"/>
</dbReference>
<keyword evidence="4" id="KW-1185">Reference proteome</keyword>
<dbReference type="PANTHER" id="PTHR43279">
    <property type="entry name" value="CATECHOL-2,3-DIOXYGENASE"/>
    <property type="match status" value="1"/>
</dbReference>
<accession>A0A512NG04</accession>
<dbReference type="InterPro" id="IPR004360">
    <property type="entry name" value="Glyas_Fos-R_dOase_dom"/>
</dbReference>
<feature type="domain" description="VOC" evidence="2">
    <location>
        <begin position="7"/>
        <end position="127"/>
    </location>
</feature>
<proteinExistence type="predicted"/>
<organism evidence="3 4">
    <name type="scientific">Reyranella soli</name>
    <dbReference type="NCBI Taxonomy" id="1230389"/>
    <lineage>
        <taxon>Bacteria</taxon>
        <taxon>Pseudomonadati</taxon>
        <taxon>Pseudomonadota</taxon>
        <taxon>Alphaproteobacteria</taxon>
        <taxon>Hyphomicrobiales</taxon>
        <taxon>Reyranellaceae</taxon>
        <taxon>Reyranella</taxon>
    </lineage>
</organism>
<sequence>MTKRPMYLQHVNVYVRNVERSKKWYEELLGLHVYEYRPGWAAFLSADQEQSHEVALMQLGDDAPLQSKGQVGLNHMAWRLESLDDLKEFYGRIKAQGQPIERIIDHGISLGIYLRDPDGNGVEVFYEMPRAEWPVDYNIFTREKTGTGRFPGPWDAEIGRSDSPARRPAAAE</sequence>
<reference evidence="3 4" key="1">
    <citation type="submission" date="2019-07" db="EMBL/GenBank/DDBJ databases">
        <title>Whole genome shotgun sequence of Reyranella soli NBRC 108950.</title>
        <authorList>
            <person name="Hosoyama A."/>
            <person name="Uohara A."/>
            <person name="Ohji S."/>
            <person name="Ichikawa N."/>
        </authorList>
    </citation>
    <scope>NUCLEOTIDE SEQUENCE [LARGE SCALE GENOMIC DNA]</scope>
    <source>
        <strain evidence="3 4">NBRC 108950</strain>
    </source>
</reference>